<dbReference type="PANTHER" id="PTHR40079:SF4">
    <property type="entry name" value="GH26 DOMAIN-CONTAINING PROTEIN-RELATED"/>
    <property type="match status" value="1"/>
</dbReference>
<evidence type="ECO:0000313" key="7">
    <source>
        <dbReference type="Proteomes" id="UP001167871"/>
    </source>
</evidence>
<accession>A0ABT7X1V4</accession>
<name>A0ABT7X1V4_9BACE</name>
<feature type="domain" description="GH26" evidence="5">
    <location>
        <begin position="35"/>
        <end position="385"/>
    </location>
</feature>
<evidence type="ECO:0000259" key="5">
    <source>
        <dbReference type="PROSITE" id="PS51764"/>
    </source>
</evidence>
<dbReference type="GO" id="GO:0016787">
    <property type="term" value="F:hydrolase activity"/>
    <property type="evidence" value="ECO:0007669"/>
    <property type="project" value="UniProtKB-KW"/>
</dbReference>
<dbReference type="InterPro" id="IPR017853">
    <property type="entry name" value="GH"/>
</dbReference>
<organism evidence="6 7">
    <name type="scientific">Bacteroides gallinaceum</name>
    <dbReference type="NCBI Taxonomy" id="1462571"/>
    <lineage>
        <taxon>Bacteria</taxon>
        <taxon>Pseudomonadati</taxon>
        <taxon>Bacteroidota</taxon>
        <taxon>Bacteroidia</taxon>
        <taxon>Bacteroidales</taxon>
        <taxon>Bacteroidaceae</taxon>
        <taxon>Bacteroides</taxon>
    </lineage>
</organism>
<feature type="active site" description="Proton donor" evidence="4">
    <location>
        <position position="224"/>
    </location>
</feature>
<dbReference type="PANTHER" id="PTHR40079">
    <property type="entry name" value="MANNAN ENDO-1,4-BETA-MANNOSIDASE E-RELATED"/>
    <property type="match status" value="1"/>
</dbReference>
<dbReference type="PROSITE" id="PS51764">
    <property type="entry name" value="GH26"/>
    <property type="match status" value="1"/>
</dbReference>
<sequence>MNKIGIRIGTVILTFLLSYPLMSMAQPHCVRKLTKETQSWLQRLYQAAKEHKPYYSQFDQYPARNQRTLQSTYARKTGVDLFIYGLDFYYASGTWFTSSYKEKCRNNLVAIVKEAWHKHKAIPCFSWHLENPYVQTGFNNYMGCRYRYGQDGYPEPHRYVVKEILEEKGDSCGFGSYGKQNNPKGYKNPAEWFDARCREVAGIIRELKDEDGRPIPIIFRLWHECEDSWQWWGKSYVSPEDYIRFFQLTVDKIEKYTRTHNVLYAYSPDRHWKDEQNFMLRYPGDEYVELIGFDDYSIGSDSVALQATIIRAKTVSKLAEQHQKVAALFETANSKKATSDRFFRDFLQPIIEAVGVEFGLVQLWSTGKLNTPEEITDRTRFLKSGIVKIIDK</sequence>
<keyword evidence="7" id="KW-1185">Reference proteome</keyword>
<comment type="caution">
    <text evidence="6">The sequence shown here is derived from an EMBL/GenBank/DDBJ whole genome shotgun (WGS) entry which is preliminary data.</text>
</comment>
<dbReference type="Pfam" id="PF02156">
    <property type="entry name" value="Glyco_hydro_26"/>
    <property type="match status" value="1"/>
</dbReference>
<evidence type="ECO:0000256" key="4">
    <source>
        <dbReference type="PROSITE-ProRule" id="PRU01100"/>
    </source>
</evidence>
<proteinExistence type="inferred from homology"/>
<dbReference type="EMBL" id="JAUEII010000002">
    <property type="protein sequence ID" value="MDN0048064.1"/>
    <property type="molecule type" value="Genomic_DNA"/>
</dbReference>
<evidence type="ECO:0000256" key="1">
    <source>
        <dbReference type="ARBA" id="ARBA00007754"/>
    </source>
</evidence>
<comment type="similarity">
    <text evidence="1 4">Belongs to the glycosyl hydrolase 26 family.</text>
</comment>
<feature type="active site" description="Nucleophile" evidence="4">
    <location>
        <position position="330"/>
    </location>
</feature>
<evidence type="ECO:0000256" key="3">
    <source>
        <dbReference type="ARBA" id="ARBA00023295"/>
    </source>
</evidence>
<dbReference type="InterPro" id="IPR022790">
    <property type="entry name" value="GH26_dom"/>
</dbReference>
<evidence type="ECO:0000256" key="2">
    <source>
        <dbReference type="ARBA" id="ARBA00022801"/>
    </source>
</evidence>
<keyword evidence="3 4" id="KW-0326">Glycosidase</keyword>
<protein>
    <submittedName>
        <fullName evidence="6">Glycosyl hydrolase</fullName>
    </submittedName>
</protein>
<reference evidence="6" key="2">
    <citation type="submission" date="2024-05" db="EMBL/GenBank/DDBJ databases">
        <title>Identification and characterization of horizontal gene transfer across gut microbiota members of farm animals based on homology search.</title>
        <authorList>
            <person name="Schwarzerova J."/>
            <person name="Nykrynova M."/>
            <person name="Jureckova K."/>
            <person name="Cejkova D."/>
            <person name="Rychlik I."/>
        </authorList>
    </citation>
    <scope>NUCLEOTIDE SEQUENCE</scope>
    <source>
        <strain evidence="6">84_SSukc20</strain>
    </source>
</reference>
<dbReference type="SUPFAM" id="SSF51445">
    <property type="entry name" value="(Trans)glycosidases"/>
    <property type="match status" value="1"/>
</dbReference>
<dbReference type="InterPro" id="IPR000805">
    <property type="entry name" value="Glyco_hydro_26"/>
</dbReference>
<keyword evidence="2 4" id="KW-0378">Hydrolase</keyword>
<gene>
    <name evidence="6" type="ORF">QVO10_01460</name>
</gene>
<dbReference type="Gene3D" id="3.20.20.80">
    <property type="entry name" value="Glycosidases"/>
    <property type="match status" value="1"/>
</dbReference>
<dbReference type="Proteomes" id="UP001167871">
    <property type="component" value="Unassembled WGS sequence"/>
</dbReference>
<reference evidence="6" key="1">
    <citation type="submission" date="2023-06" db="EMBL/GenBank/DDBJ databases">
        <authorList>
            <person name="Zeman M."/>
            <person name="Kubasova T."/>
            <person name="Jahodarova E."/>
            <person name="Nykrynova M."/>
            <person name="Rychlik I."/>
        </authorList>
    </citation>
    <scope>NUCLEOTIDE SEQUENCE</scope>
    <source>
        <strain evidence="6">84_SSukc20</strain>
    </source>
</reference>
<dbReference type="RefSeq" id="WP_301638904.1">
    <property type="nucleotide sequence ID" value="NZ_JAUEII010000002.1"/>
</dbReference>
<evidence type="ECO:0000313" key="6">
    <source>
        <dbReference type="EMBL" id="MDN0048064.1"/>
    </source>
</evidence>